<evidence type="ECO:0000313" key="1">
    <source>
        <dbReference type="EMBL" id="JAP27924.1"/>
    </source>
</evidence>
<reference evidence="1" key="1">
    <citation type="submission" date="2015-12" db="EMBL/GenBank/DDBJ databases">
        <title>Gene expression during late stages of embryo sac development: a critical building block for successful pollen-pistil interactions.</title>
        <authorList>
            <person name="Liu Y."/>
            <person name="Joly V."/>
            <person name="Sabar M."/>
            <person name="Matton D.P."/>
        </authorList>
    </citation>
    <scope>NUCLEOTIDE SEQUENCE</scope>
</reference>
<sequence length="77" mass="8823">MHSKREDMESTKKLSFTNSNEPKLVRIKRNFTFSGAATWTRTGRGMTTGSTTQSRTEQQVKGLVYSFSNVFLYVFCD</sequence>
<dbReference type="EMBL" id="GEDG01010655">
    <property type="protein sequence ID" value="JAP27924.1"/>
    <property type="molecule type" value="Transcribed_RNA"/>
</dbReference>
<accession>A0A0V0I5T7</accession>
<name>A0A0V0I5T7_SOLCH</name>
<protein>
    <submittedName>
        <fullName evidence="1">Putative ovule protein</fullName>
    </submittedName>
</protein>
<dbReference type="AlphaFoldDB" id="A0A0V0I5T7"/>
<organism evidence="1">
    <name type="scientific">Solanum chacoense</name>
    <name type="common">Chaco potato</name>
    <dbReference type="NCBI Taxonomy" id="4108"/>
    <lineage>
        <taxon>Eukaryota</taxon>
        <taxon>Viridiplantae</taxon>
        <taxon>Streptophyta</taxon>
        <taxon>Embryophyta</taxon>
        <taxon>Tracheophyta</taxon>
        <taxon>Spermatophyta</taxon>
        <taxon>Magnoliopsida</taxon>
        <taxon>eudicotyledons</taxon>
        <taxon>Gunneridae</taxon>
        <taxon>Pentapetalae</taxon>
        <taxon>asterids</taxon>
        <taxon>lamiids</taxon>
        <taxon>Solanales</taxon>
        <taxon>Solanaceae</taxon>
        <taxon>Solanoideae</taxon>
        <taxon>Solaneae</taxon>
        <taxon>Solanum</taxon>
    </lineage>
</organism>
<proteinExistence type="predicted"/>